<gene>
    <name evidence="3" type="ORF">PPACK8108_LOCUS5902</name>
</gene>
<accession>A0AAV0ASP5</accession>
<dbReference type="AlphaFoldDB" id="A0AAV0ASP5"/>
<dbReference type="InterPro" id="IPR016024">
    <property type="entry name" value="ARM-type_fold"/>
</dbReference>
<keyword evidence="4" id="KW-1185">Reference proteome</keyword>
<dbReference type="InterPro" id="IPR018870">
    <property type="entry name" value="Tti2"/>
</dbReference>
<evidence type="ECO:0000313" key="3">
    <source>
        <dbReference type="EMBL" id="CAH7671139.1"/>
    </source>
</evidence>
<name>A0AAV0ASP5_PHAPC</name>
<comment type="similarity">
    <text evidence="1">Belongs to the TTI2 family.</text>
</comment>
<protein>
    <submittedName>
        <fullName evidence="3">Armadillo-type protein</fullName>
    </submittedName>
</protein>
<evidence type="ECO:0000256" key="1">
    <source>
        <dbReference type="ARBA" id="ARBA00034736"/>
    </source>
</evidence>
<dbReference type="Gene3D" id="1.25.10.10">
    <property type="entry name" value="Leucine-rich Repeat Variant"/>
    <property type="match status" value="1"/>
</dbReference>
<dbReference type="Pfam" id="PF25758">
    <property type="entry name" value="TPR_IPO11"/>
    <property type="match status" value="1"/>
</dbReference>
<dbReference type="InterPro" id="IPR011989">
    <property type="entry name" value="ARM-like"/>
</dbReference>
<proteinExistence type="inferred from homology"/>
<dbReference type="GO" id="GO:0005634">
    <property type="term" value="C:nucleus"/>
    <property type="evidence" value="ECO:0007669"/>
    <property type="project" value="TreeGrafter"/>
</dbReference>
<evidence type="ECO:0000313" key="4">
    <source>
        <dbReference type="Proteomes" id="UP001153365"/>
    </source>
</evidence>
<dbReference type="Proteomes" id="UP001153365">
    <property type="component" value="Unassembled WGS sequence"/>
</dbReference>
<dbReference type="GO" id="GO:0110078">
    <property type="term" value="C:TTT Hsp90 cochaperone complex"/>
    <property type="evidence" value="ECO:0007669"/>
    <property type="project" value="InterPro"/>
</dbReference>
<dbReference type="InterPro" id="IPR058669">
    <property type="entry name" value="TPR_IPO7/11-like"/>
</dbReference>
<dbReference type="GO" id="GO:0005829">
    <property type="term" value="C:cytosol"/>
    <property type="evidence" value="ECO:0007669"/>
    <property type="project" value="TreeGrafter"/>
</dbReference>
<evidence type="ECO:0000259" key="2">
    <source>
        <dbReference type="Pfam" id="PF25758"/>
    </source>
</evidence>
<dbReference type="SUPFAM" id="SSF48371">
    <property type="entry name" value="ARM repeat"/>
    <property type="match status" value="1"/>
</dbReference>
<feature type="domain" description="Importin-7/11-like TPR repeats" evidence="2">
    <location>
        <begin position="665"/>
        <end position="1018"/>
    </location>
</feature>
<organism evidence="3 4">
    <name type="scientific">Phakopsora pachyrhizi</name>
    <name type="common">Asian soybean rust disease fungus</name>
    <dbReference type="NCBI Taxonomy" id="170000"/>
    <lineage>
        <taxon>Eukaryota</taxon>
        <taxon>Fungi</taxon>
        <taxon>Dikarya</taxon>
        <taxon>Basidiomycota</taxon>
        <taxon>Pucciniomycotina</taxon>
        <taxon>Pucciniomycetes</taxon>
        <taxon>Pucciniales</taxon>
        <taxon>Phakopsoraceae</taxon>
        <taxon>Phakopsora</taxon>
    </lineage>
</organism>
<comment type="caution">
    <text evidence="3">The sequence shown here is derived from an EMBL/GenBank/DDBJ whole genome shotgun (WGS) entry which is preliminary data.</text>
</comment>
<dbReference type="PANTHER" id="PTHR32226">
    <property type="entry name" value="TELO2-INTERACTING PROTEIN 2"/>
    <property type="match status" value="1"/>
</dbReference>
<dbReference type="EMBL" id="CALTRL010001140">
    <property type="protein sequence ID" value="CAH7671139.1"/>
    <property type="molecule type" value="Genomic_DNA"/>
</dbReference>
<reference evidence="3" key="1">
    <citation type="submission" date="2022-06" db="EMBL/GenBank/DDBJ databases">
        <authorList>
            <consortium name="SYNGENTA / RWTH Aachen University"/>
        </authorList>
    </citation>
    <scope>NUCLEOTIDE SEQUENCE</scope>
</reference>
<sequence>MEHSNTSVQQLEAVLSNPAEAYSFVTKHGKKSELIDPLIQILVGEEYELKGSLRTQSIIMIRNGLDGWYSRHSQNRIDDQLKIQLGQILVQKVLAKGESDLAVRKLVATCVGKIGKSNLIGGLDNLFISLTDQISRVLVIEAWDNDPKNYQILNGCLAGLYQIVQNMIRNRTASGQLMLGQIATSHFSNLYQVYSSTFTRWNSVLGQQTVLNLSNLFHSQSLIELSRICLKILGKLCVYGWSRPSMEELPTTFIKQSVYHWLQMIETRQRLISLISLHQQILKNASTSKSIDSFFNLINKHLFRFGKIVIETIEHDWDYLFHLDFSEDLKRVAWQIITLGASNLESDQEYPLISLVLYPERLMIQSLRIMSIGIKNHPQKKVKFLDLNQSIELVRLILTKLLILKAHSIQFWANDPESYENEDVNLMESVNFDVRSCAVEVLKSVLEIYPDEVLGIIFDLHSTVHSQGLNNIPNLLQYESIILSIGISSKELLKDSRSPIFDLKAWIDEKFIPTLLSTDLEGRIVRRRIAWLLGEFSKEDLRPEVYSSFYTAIKCLLENPGNDVATRLTACRAVGESGFWSGADVSNDPINPFVKDFFAHISNLFDEVENLESQKALTVAINRVIEKADVNVKFYASGLVQIMTNLWQQVSESSSKSNSGNHLHNSILVTMASLVKTLGPESQEYHPILAVFIHYSIDPNNPSSIYLKEDGLFMWLDIVEDTGVLSPALESMLPSLSSLIKDSDDNLQNAINIFNGYVLLDWNVTLKTIGREVLKVYEDLIEVEHLPTEVLDAVLGSISLVVWSVGSPTFLRELFDSSNLFFRLIQQSINVQVHVYKRLQFILTVCKIISKDSKSFFKLLKAQINERGFLIGEIGLSFEDYLILFFKACLDKMDNIGKAVSRKLIASSTVIILTSFEELIELKNKDLIEGIIDLWSSVLSQGDEYLDEETGVYCYNEFELLLSANSLGQERYREQIFLKDPIKRQTLGQIISDRLNSGGESLIRKFSESIDGVIIDELRRRLDGTLKG</sequence>
<dbReference type="PANTHER" id="PTHR32226:SF2">
    <property type="entry name" value="TELO2-INTERACTING PROTEIN 2"/>
    <property type="match status" value="1"/>
</dbReference>